<name>A0AB34JB14_PRYPA</name>
<sequence>MGRVAGTPQWQLIEVAAAFKAGEAANDAKQVSSATARNCMAATEYALWLRRFNTDPTWVSKGEQFAEKIMKNKPQFTLEDSILQRKIAVLKKHKEVLAYCRKVIMPAFFGFFTALGKPPSGSQVQDAEKHVLQAIWNNQEEERIKKGQCKQEKGSCQDPVDLLTSAEDLVSTKHVGLDGADMGATPACLPKSVEEGGSVAAVANISSTNSEFESRELANGSWLLGNLSIVKMSRRNARWRARWGGLILLIAPCCPIDIYSIQFATDAGSGSECYPSPLVGTFVNTSGVVTSVHKDSLTMQSTAAQWSGVAVYTGEEHPLLSSVRVGDALNVSATVVELQGMTALQNLTHYEILSSSNSVGAVLVTSGQLGTACNAGGEAYEGVLVMLEDVEVDSAGTTCDAIAIHSQGSASTRLSLGSGTVLASITGGDGCVL</sequence>
<proteinExistence type="predicted"/>
<evidence type="ECO:0000313" key="2">
    <source>
        <dbReference type="Proteomes" id="UP001515480"/>
    </source>
</evidence>
<keyword evidence="2" id="KW-1185">Reference proteome</keyword>
<gene>
    <name evidence="1" type="ORF">AB1Y20_003484</name>
</gene>
<comment type="caution">
    <text evidence="1">The sequence shown here is derived from an EMBL/GenBank/DDBJ whole genome shotgun (WGS) entry which is preliminary data.</text>
</comment>
<protein>
    <submittedName>
        <fullName evidence="1">Uncharacterized protein</fullName>
    </submittedName>
</protein>
<reference evidence="1 2" key="1">
    <citation type="journal article" date="2024" name="Science">
        <title>Giant polyketide synthase enzymes in the biosynthesis of giant marine polyether toxins.</title>
        <authorList>
            <person name="Fallon T.R."/>
            <person name="Shende V.V."/>
            <person name="Wierzbicki I.H."/>
            <person name="Pendleton A.L."/>
            <person name="Watervoot N.F."/>
            <person name="Auber R.P."/>
            <person name="Gonzalez D.J."/>
            <person name="Wisecaver J.H."/>
            <person name="Moore B.S."/>
        </authorList>
    </citation>
    <scope>NUCLEOTIDE SEQUENCE [LARGE SCALE GENOMIC DNA]</scope>
    <source>
        <strain evidence="1 2">12B1</strain>
    </source>
</reference>
<dbReference type="Proteomes" id="UP001515480">
    <property type="component" value="Unassembled WGS sequence"/>
</dbReference>
<organism evidence="1 2">
    <name type="scientific">Prymnesium parvum</name>
    <name type="common">Toxic golden alga</name>
    <dbReference type="NCBI Taxonomy" id="97485"/>
    <lineage>
        <taxon>Eukaryota</taxon>
        <taxon>Haptista</taxon>
        <taxon>Haptophyta</taxon>
        <taxon>Prymnesiophyceae</taxon>
        <taxon>Prymnesiales</taxon>
        <taxon>Prymnesiaceae</taxon>
        <taxon>Prymnesium</taxon>
    </lineage>
</organism>
<evidence type="ECO:0000313" key="1">
    <source>
        <dbReference type="EMBL" id="KAL1519225.1"/>
    </source>
</evidence>
<dbReference type="AlphaFoldDB" id="A0AB34JB14"/>
<dbReference type="EMBL" id="JBGBPQ010000010">
    <property type="protein sequence ID" value="KAL1519225.1"/>
    <property type="molecule type" value="Genomic_DNA"/>
</dbReference>
<accession>A0AB34JB14</accession>